<name>A0A418NW16_9SPHN</name>
<proteinExistence type="predicted"/>
<feature type="compositionally biased region" description="Polar residues" evidence="1">
    <location>
        <begin position="56"/>
        <end position="69"/>
    </location>
</feature>
<dbReference type="InterPro" id="IPR009562">
    <property type="entry name" value="DUF1178"/>
</dbReference>
<evidence type="ECO:0000313" key="2">
    <source>
        <dbReference type="EMBL" id="RIV88792.1"/>
    </source>
</evidence>
<dbReference type="EMBL" id="QXFL01000001">
    <property type="protein sequence ID" value="RIV88792.1"/>
    <property type="molecule type" value="Genomic_DNA"/>
</dbReference>
<feature type="region of interest" description="Disordered" evidence="1">
    <location>
        <begin position="38"/>
        <end position="81"/>
    </location>
</feature>
<dbReference type="AlphaFoldDB" id="A0A418NW16"/>
<dbReference type="Pfam" id="PF06676">
    <property type="entry name" value="DUF1178"/>
    <property type="match status" value="1"/>
</dbReference>
<keyword evidence="3" id="KW-1185">Reference proteome</keyword>
<gene>
    <name evidence="2" type="ORF">D2V07_00485</name>
</gene>
<dbReference type="PIRSF" id="PIRSF032131">
    <property type="entry name" value="UCP032131"/>
    <property type="match status" value="1"/>
</dbReference>
<evidence type="ECO:0000313" key="3">
    <source>
        <dbReference type="Proteomes" id="UP000286576"/>
    </source>
</evidence>
<sequence length="160" mass="17025">MIVFDLSCDQGHRFEGWFGSSEDFASQCERGLVSCPTCGSEDVSKAPMAPSVGRKGNQQQAGGVPQSASDRAGKGLSNTPMTPEVAHAIEKLAKAQAQALKNSTWVGKDFVEQSRAMHYGERDHAAIHGEATVQEARELLDEGVPVAPLPLPVAPPEDLN</sequence>
<organism evidence="2 3">
    <name type="scientific">Aurantiacibacter zhengii</name>
    <dbReference type="NCBI Taxonomy" id="2307003"/>
    <lineage>
        <taxon>Bacteria</taxon>
        <taxon>Pseudomonadati</taxon>
        <taxon>Pseudomonadota</taxon>
        <taxon>Alphaproteobacteria</taxon>
        <taxon>Sphingomonadales</taxon>
        <taxon>Erythrobacteraceae</taxon>
        <taxon>Aurantiacibacter</taxon>
    </lineage>
</organism>
<reference evidence="2 3" key="1">
    <citation type="submission" date="2018-08" db="EMBL/GenBank/DDBJ databases">
        <title>Erythrobacter zhengii sp.nov., a bacterium isolated from deep-sea sediment.</title>
        <authorList>
            <person name="Fang C."/>
            <person name="Wu Y.-H."/>
            <person name="Sun C."/>
            <person name="Wang H."/>
            <person name="Cheng H."/>
            <person name="Meng F.-X."/>
            <person name="Wang C.-S."/>
            <person name="Xu X.-W."/>
        </authorList>
    </citation>
    <scope>NUCLEOTIDE SEQUENCE [LARGE SCALE GENOMIC DNA]</scope>
    <source>
        <strain evidence="2 3">V18</strain>
    </source>
</reference>
<evidence type="ECO:0000256" key="1">
    <source>
        <dbReference type="SAM" id="MobiDB-lite"/>
    </source>
</evidence>
<dbReference type="RefSeq" id="WP_119584069.1">
    <property type="nucleotide sequence ID" value="NZ_CAWODQ010000001.1"/>
</dbReference>
<protein>
    <submittedName>
        <fullName evidence="2">DUF1178 family protein</fullName>
    </submittedName>
</protein>
<dbReference type="Proteomes" id="UP000286576">
    <property type="component" value="Unassembled WGS sequence"/>
</dbReference>
<accession>A0A418NW16</accession>
<dbReference type="OrthoDB" id="9799894at2"/>
<comment type="caution">
    <text evidence="2">The sequence shown here is derived from an EMBL/GenBank/DDBJ whole genome shotgun (WGS) entry which is preliminary data.</text>
</comment>